<dbReference type="Pfam" id="PF00571">
    <property type="entry name" value="CBS"/>
    <property type="match status" value="2"/>
</dbReference>
<dbReference type="KEGG" id="vgu:HYG85_05440"/>
<protein>
    <submittedName>
        <fullName evidence="4">CBS domain-containing protein</fullName>
    </submittedName>
</protein>
<reference evidence="4 5" key="1">
    <citation type="submission" date="2020-07" db="EMBL/GenBank/DDBJ databases">
        <title>Vallitalea guaymasensis genome.</title>
        <authorList>
            <person name="Postec A."/>
        </authorList>
    </citation>
    <scope>NUCLEOTIDE SEQUENCE [LARGE SCALE GENOMIC DNA]</scope>
    <source>
        <strain evidence="4 5">Ra1766G1</strain>
    </source>
</reference>
<evidence type="ECO:0000259" key="3">
    <source>
        <dbReference type="PROSITE" id="PS51371"/>
    </source>
</evidence>
<dbReference type="InterPro" id="IPR046342">
    <property type="entry name" value="CBS_dom_sf"/>
</dbReference>
<dbReference type="SMART" id="SM00116">
    <property type="entry name" value="CBS"/>
    <property type="match status" value="2"/>
</dbReference>
<gene>
    <name evidence="4" type="ORF">HYG85_05440</name>
</gene>
<dbReference type="CDD" id="cd04622">
    <property type="entry name" value="CBS_pair_HRP1_like"/>
    <property type="match status" value="1"/>
</dbReference>
<dbReference type="RefSeq" id="WP_212692625.1">
    <property type="nucleotide sequence ID" value="NZ_CP058561.1"/>
</dbReference>
<evidence type="ECO:0000313" key="5">
    <source>
        <dbReference type="Proteomes" id="UP000677305"/>
    </source>
</evidence>
<sequence>MKAKEIMTSDIVSVNEDTSIKEAARKMRDEDVGSIPVEDNDELVGIITDRDIVLKTIAEDLDAQDAKCKDIMSKDVITATPDMNVKDVADLMSHNQVKRIPVVEDKNVVGIISLKDLSQARAFEDEAGEVLNDITEDDHNTFR</sequence>
<dbReference type="InterPro" id="IPR051257">
    <property type="entry name" value="Diverse_CBS-Domain"/>
</dbReference>
<dbReference type="Gene3D" id="3.10.580.10">
    <property type="entry name" value="CBS-domain"/>
    <property type="match status" value="1"/>
</dbReference>
<feature type="domain" description="CBS" evidence="3">
    <location>
        <begin position="7"/>
        <end position="63"/>
    </location>
</feature>
<evidence type="ECO:0000313" key="4">
    <source>
        <dbReference type="EMBL" id="QUH28392.1"/>
    </source>
</evidence>
<dbReference type="SUPFAM" id="SSF54631">
    <property type="entry name" value="CBS-domain pair"/>
    <property type="match status" value="1"/>
</dbReference>
<dbReference type="EMBL" id="CP058561">
    <property type="protein sequence ID" value="QUH28392.1"/>
    <property type="molecule type" value="Genomic_DNA"/>
</dbReference>
<keyword evidence="1 2" id="KW-0129">CBS domain</keyword>
<evidence type="ECO:0000256" key="2">
    <source>
        <dbReference type="PROSITE-ProRule" id="PRU00703"/>
    </source>
</evidence>
<dbReference type="AlphaFoldDB" id="A0A8J8M8P4"/>
<dbReference type="InterPro" id="IPR000644">
    <property type="entry name" value="CBS_dom"/>
</dbReference>
<keyword evidence="5" id="KW-1185">Reference proteome</keyword>
<dbReference type="PROSITE" id="PS51371">
    <property type="entry name" value="CBS"/>
    <property type="match status" value="2"/>
</dbReference>
<organism evidence="4 5">
    <name type="scientific">Vallitalea guaymasensis</name>
    <dbReference type="NCBI Taxonomy" id="1185412"/>
    <lineage>
        <taxon>Bacteria</taxon>
        <taxon>Bacillati</taxon>
        <taxon>Bacillota</taxon>
        <taxon>Clostridia</taxon>
        <taxon>Lachnospirales</taxon>
        <taxon>Vallitaleaceae</taxon>
        <taxon>Vallitalea</taxon>
    </lineage>
</organism>
<accession>A0A8J8M8P4</accession>
<dbReference type="PANTHER" id="PTHR43080:SF2">
    <property type="entry name" value="CBS DOMAIN-CONTAINING PROTEIN"/>
    <property type="match status" value="1"/>
</dbReference>
<proteinExistence type="predicted"/>
<dbReference type="Proteomes" id="UP000677305">
    <property type="component" value="Chromosome"/>
</dbReference>
<dbReference type="PANTHER" id="PTHR43080">
    <property type="entry name" value="CBS DOMAIN-CONTAINING PROTEIN CBSX3, MITOCHONDRIAL"/>
    <property type="match status" value="1"/>
</dbReference>
<feature type="domain" description="CBS" evidence="3">
    <location>
        <begin position="72"/>
        <end position="127"/>
    </location>
</feature>
<name>A0A8J8M8P4_9FIRM</name>
<evidence type="ECO:0000256" key="1">
    <source>
        <dbReference type="ARBA" id="ARBA00023122"/>
    </source>
</evidence>